<evidence type="ECO:0000313" key="4">
    <source>
        <dbReference type="Proteomes" id="UP001241758"/>
    </source>
</evidence>
<feature type="domain" description="STAS" evidence="2">
    <location>
        <begin position="1"/>
        <end position="93"/>
    </location>
</feature>
<dbReference type="InterPro" id="IPR002645">
    <property type="entry name" value="STAS_dom"/>
</dbReference>
<sequence length="189" mass="20503">MAAHHAGSVLIITVAGDLAFETVAAGDPITVALTPAIRHVVIDVAELDFVDVAGLRALLRTRHTCTGHGVTFTLRGPGASLRCLTDLTDTTGLLLGADADLGTDQPSAALQPPGPATPSGREQQLDEREALADDRELLADERDHLLAERQDRVAAHQDWEDIREDLANQREHNLEHREQRPPNSRDHDC</sequence>
<dbReference type="Pfam" id="PF01740">
    <property type="entry name" value="STAS"/>
    <property type="match status" value="1"/>
</dbReference>
<proteinExistence type="predicted"/>
<keyword evidence="4" id="KW-1185">Reference proteome</keyword>
<dbReference type="CDD" id="cd07043">
    <property type="entry name" value="STAS_anti-anti-sigma_factors"/>
    <property type="match status" value="1"/>
</dbReference>
<evidence type="ECO:0000256" key="1">
    <source>
        <dbReference type="SAM" id="MobiDB-lite"/>
    </source>
</evidence>
<comment type="caution">
    <text evidence="3">The sequence shown here is derived from an EMBL/GenBank/DDBJ whole genome shotgun (WGS) entry which is preliminary data.</text>
</comment>
<organism evidence="3 4">
    <name type="scientific">Actinoplanes sandaracinus</name>
    <dbReference type="NCBI Taxonomy" id="3045177"/>
    <lineage>
        <taxon>Bacteria</taxon>
        <taxon>Bacillati</taxon>
        <taxon>Actinomycetota</taxon>
        <taxon>Actinomycetes</taxon>
        <taxon>Micromonosporales</taxon>
        <taxon>Micromonosporaceae</taxon>
        <taxon>Actinoplanes</taxon>
    </lineage>
</organism>
<dbReference type="Proteomes" id="UP001241758">
    <property type="component" value="Unassembled WGS sequence"/>
</dbReference>
<dbReference type="SUPFAM" id="SSF52091">
    <property type="entry name" value="SpoIIaa-like"/>
    <property type="match status" value="1"/>
</dbReference>
<dbReference type="PROSITE" id="PS50801">
    <property type="entry name" value="STAS"/>
    <property type="match status" value="1"/>
</dbReference>
<dbReference type="Gene3D" id="3.30.750.24">
    <property type="entry name" value="STAS domain"/>
    <property type="match status" value="1"/>
</dbReference>
<gene>
    <name evidence="3" type="ORF">QLQ12_41680</name>
</gene>
<feature type="region of interest" description="Disordered" evidence="1">
    <location>
        <begin position="164"/>
        <end position="189"/>
    </location>
</feature>
<evidence type="ECO:0000259" key="2">
    <source>
        <dbReference type="PROSITE" id="PS50801"/>
    </source>
</evidence>
<dbReference type="InterPro" id="IPR036513">
    <property type="entry name" value="STAS_dom_sf"/>
</dbReference>
<name>A0ABT6WZD0_9ACTN</name>
<protein>
    <submittedName>
        <fullName evidence="3">STAS domain-containing protein</fullName>
    </submittedName>
</protein>
<dbReference type="EMBL" id="JASCTH010000040">
    <property type="protein sequence ID" value="MDI6105115.1"/>
    <property type="molecule type" value="Genomic_DNA"/>
</dbReference>
<accession>A0ABT6WZD0</accession>
<evidence type="ECO:0000313" key="3">
    <source>
        <dbReference type="EMBL" id="MDI6105115.1"/>
    </source>
</evidence>
<feature type="region of interest" description="Disordered" evidence="1">
    <location>
        <begin position="98"/>
        <end position="128"/>
    </location>
</feature>
<dbReference type="RefSeq" id="WP_282766580.1">
    <property type="nucleotide sequence ID" value="NZ_JASCTH010000040.1"/>
</dbReference>
<reference evidence="3 4" key="1">
    <citation type="submission" date="2023-05" db="EMBL/GenBank/DDBJ databases">
        <title>Actinoplanes sp. NEAU-A12 genome sequencing.</title>
        <authorList>
            <person name="Wang Z.-S."/>
        </authorList>
    </citation>
    <scope>NUCLEOTIDE SEQUENCE [LARGE SCALE GENOMIC DNA]</scope>
    <source>
        <strain evidence="3 4">NEAU-A12</strain>
    </source>
</reference>